<dbReference type="GO" id="GO:0052689">
    <property type="term" value="F:carboxylic ester hydrolase activity"/>
    <property type="evidence" value="ECO:0007669"/>
    <property type="project" value="UniProtKB-KW"/>
</dbReference>
<keyword evidence="8" id="KW-0378">Hydrolase</keyword>
<dbReference type="GO" id="GO:0015020">
    <property type="term" value="F:glucuronosyltransferase activity"/>
    <property type="evidence" value="ECO:0007669"/>
    <property type="project" value="UniProtKB-EC"/>
</dbReference>
<evidence type="ECO:0000256" key="4">
    <source>
        <dbReference type="ARBA" id="ARBA00022487"/>
    </source>
</evidence>
<evidence type="ECO:0000256" key="7">
    <source>
        <dbReference type="ARBA" id="ARBA00022729"/>
    </source>
</evidence>
<dbReference type="Pfam" id="PF00201">
    <property type="entry name" value="UDPGT"/>
    <property type="match status" value="1"/>
</dbReference>
<dbReference type="PROSITE" id="PS00122">
    <property type="entry name" value="CARBOXYLESTERASE_B_1"/>
    <property type="match status" value="1"/>
</dbReference>
<evidence type="ECO:0000313" key="11">
    <source>
        <dbReference type="EnsemblMetazoa" id="PPA05977.1"/>
    </source>
</evidence>
<protein>
    <recommendedName>
        <fullName evidence="3">glucuronosyltransferase</fullName>
        <ecNumber evidence="3">2.4.1.17</ecNumber>
    </recommendedName>
</protein>
<accession>A0A2A6C3B4</accession>
<dbReference type="InterPro" id="IPR002213">
    <property type="entry name" value="UDP_glucos_trans"/>
</dbReference>
<evidence type="ECO:0000259" key="10">
    <source>
        <dbReference type="Pfam" id="PF00135"/>
    </source>
</evidence>
<reference evidence="12" key="1">
    <citation type="journal article" date="2008" name="Nat. Genet.">
        <title>The Pristionchus pacificus genome provides a unique perspective on nematode lifestyle and parasitism.</title>
        <authorList>
            <person name="Dieterich C."/>
            <person name="Clifton S.W."/>
            <person name="Schuster L.N."/>
            <person name="Chinwalla A."/>
            <person name="Delehaunty K."/>
            <person name="Dinkelacker I."/>
            <person name="Fulton L."/>
            <person name="Fulton R."/>
            <person name="Godfrey J."/>
            <person name="Minx P."/>
            <person name="Mitreva M."/>
            <person name="Roeseler W."/>
            <person name="Tian H."/>
            <person name="Witte H."/>
            <person name="Yang S.P."/>
            <person name="Wilson R.K."/>
            <person name="Sommer R.J."/>
        </authorList>
    </citation>
    <scope>NUCLEOTIDE SEQUENCE [LARGE SCALE GENOMIC DNA]</scope>
    <source>
        <strain evidence="12">PS312</strain>
    </source>
</reference>
<feature type="domain" description="Carboxylesterase type B" evidence="10">
    <location>
        <begin position="45"/>
        <end position="310"/>
    </location>
</feature>
<dbReference type="PROSITE" id="PS51257">
    <property type="entry name" value="PROKAR_LIPOPROTEIN"/>
    <property type="match status" value="1"/>
</dbReference>
<evidence type="ECO:0000256" key="2">
    <source>
        <dbReference type="ARBA" id="ARBA00009995"/>
    </source>
</evidence>
<organism evidence="11 12">
    <name type="scientific">Pristionchus pacificus</name>
    <name type="common">Parasitic nematode worm</name>
    <dbReference type="NCBI Taxonomy" id="54126"/>
    <lineage>
        <taxon>Eukaryota</taxon>
        <taxon>Metazoa</taxon>
        <taxon>Ecdysozoa</taxon>
        <taxon>Nematoda</taxon>
        <taxon>Chromadorea</taxon>
        <taxon>Rhabditida</taxon>
        <taxon>Rhabditina</taxon>
        <taxon>Diplogasteromorpha</taxon>
        <taxon>Diplogasteroidea</taxon>
        <taxon>Neodiplogasteridae</taxon>
        <taxon>Pristionchus</taxon>
    </lineage>
</organism>
<gene>
    <name evidence="11" type="primary">WBGene00095531</name>
</gene>
<dbReference type="InterPro" id="IPR019819">
    <property type="entry name" value="Carboxylesterase_B_CS"/>
</dbReference>
<dbReference type="GO" id="GO:0008194">
    <property type="term" value="F:UDP-glycosyltransferase activity"/>
    <property type="evidence" value="ECO:0000318"/>
    <property type="project" value="GO_Central"/>
</dbReference>
<name>A0A2A6C3B4_PRIPA</name>
<comment type="similarity">
    <text evidence="1">Belongs to the type-B carboxylesterase/lipase family.</text>
</comment>
<keyword evidence="7" id="KW-0732">Signal</keyword>
<dbReference type="PROSITE" id="PS00941">
    <property type="entry name" value="CARBOXYLESTERASE_B_2"/>
    <property type="match status" value="1"/>
</dbReference>
<evidence type="ECO:0000256" key="1">
    <source>
        <dbReference type="ARBA" id="ARBA00005964"/>
    </source>
</evidence>
<evidence type="ECO:0000256" key="5">
    <source>
        <dbReference type="ARBA" id="ARBA00022676"/>
    </source>
</evidence>
<sequence length="1034" mass="116008">MPRRSLLIIFLSFFIILIACISVVVPIVIVNATKGEDNIPDEFTNRVKTTRGTVRGFHVDYGSDRNQLFFGAAEIFLGLPFAQPPVDELRFQNARFRMSCAQPPQSPTNPKPSSEDCLYLNVFSPSTATPGKYPVMIWIHGGSFLFSGADEFHYKGAVRNFVSNGVVVVTIQYRLGPFGFFTTFTPEFPPNRGIYDQIMALRWVKEEISAFGGDPDRITLFGESAGAMSVSALSLTPFAQGLFHRIILESGAANAVFRQPNDVRGTMERQRAAQLCDVIADPITNRAARQTLQDCMANKTTFELTKVLNRAFSGEHFFRHMRKEAEWLKSRGSRVYLSTFTHEKRICGPQSKIKGYNRRIHSLAIVHSSELCYLWFTPEDWEAAANSSRITEEDLHVANNLGRMWTDFAKTGYTKLKGQIRFTDFRKVDCPESGTNYDFVNFDDTLNDVGTGWRNKDNELFNEVVQIEFINHRRFSLLAPIHAKCAEESQLATIIKRCVEVGMNPLGIVTDADENNVLPTKISTKRLVSIEDMTESSLENLLYSENKLLLLRKSVHNFRPDCGFTIEYLLNQFTPMGSSFPSGFSHVNFMGRVADTLAEGDMDVTLLLNQLRTEIGSGTTKARVFPIEKSKEAFDYITDPSNDESKSIYDGSSHDLRSMLNFAPLFNKIFYLSCKNLLSKTDILEQLKNEKYDVMIAETFDYCGFGLAKLLGIKSTVAVFSSSLNDYTAWITGTPSPWSVVQSAYSGVVDRTLSSRLWNLLCVAADFRVNHLFVSSANQAFEERFGAFPSIQELIANSSLIVTAGDPLLDLARPTQRKIIDIGAIGIREAKPLDKEYDDLLNLRPRTVVFSLGSVAQTSDMPITFKRGLVEAFRRFPDVTFLWKYEKPEEAKGFLIGVENVVVKRWMPQNDLLGDSRVVALITHGGKTSLNEVGAKGLPTVFIPIYGDQPRNAAIAVKLGFGIFLNKQDLDKPRVITSAISAVLNDKKYTEAAQLVAQIIRSRPFSAQEMLVKHVKFAAQFGNVKSLDQEVEYY</sequence>
<evidence type="ECO:0000256" key="8">
    <source>
        <dbReference type="ARBA" id="ARBA00022801"/>
    </source>
</evidence>
<dbReference type="InterPro" id="IPR019826">
    <property type="entry name" value="Carboxylesterase_B_AS"/>
</dbReference>
<dbReference type="InterPro" id="IPR050271">
    <property type="entry name" value="UDP-glycosyltransferase"/>
</dbReference>
<dbReference type="EnsemblMetazoa" id="PPA05977.1">
    <property type="protein sequence ID" value="PPA05977.1"/>
    <property type="gene ID" value="WBGene00095531"/>
</dbReference>
<dbReference type="Proteomes" id="UP000005239">
    <property type="component" value="Unassembled WGS sequence"/>
</dbReference>
<evidence type="ECO:0000256" key="6">
    <source>
        <dbReference type="ARBA" id="ARBA00022679"/>
    </source>
</evidence>
<keyword evidence="12" id="KW-1185">Reference proteome</keyword>
<dbReference type="InterPro" id="IPR002018">
    <property type="entry name" value="CarbesteraseB"/>
</dbReference>
<dbReference type="SUPFAM" id="SSF53474">
    <property type="entry name" value="alpha/beta-Hydrolases"/>
    <property type="match status" value="1"/>
</dbReference>
<comment type="catalytic activity">
    <reaction evidence="9">
        <text>glucuronate acceptor + UDP-alpha-D-glucuronate = acceptor beta-D-glucuronoside + UDP + H(+)</text>
        <dbReference type="Rhea" id="RHEA:21032"/>
        <dbReference type="ChEBI" id="CHEBI:15378"/>
        <dbReference type="ChEBI" id="CHEBI:58052"/>
        <dbReference type="ChEBI" id="CHEBI:58223"/>
        <dbReference type="ChEBI" id="CHEBI:132367"/>
        <dbReference type="ChEBI" id="CHEBI:132368"/>
        <dbReference type="EC" id="2.4.1.17"/>
    </reaction>
</comment>
<dbReference type="PANTHER" id="PTHR48043">
    <property type="entry name" value="EG:EG0003.4 PROTEIN-RELATED"/>
    <property type="match status" value="1"/>
</dbReference>
<dbReference type="Pfam" id="PF00135">
    <property type="entry name" value="COesterase"/>
    <property type="match status" value="1"/>
</dbReference>
<accession>A0A8R1YAN1</accession>
<dbReference type="Gene3D" id="3.40.50.1820">
    <property type="entry name" value="alpha/beta hydrolase"/>
    <property type="match status" value="2"/>
</dbReference>
<reference evidence="11" key="2">
    <citation type="submission" date="2022-06" db="UniProtKB">
        <authorList>
            <consortium name="EnsemblMetazoa"/>
        </authorList>
    </citation>
    <scope>IDENTIFICATION</scope>
    <source>
        <strain evidence="11">PS312</strain>
    </source>
</reference>
<dbReference type="EC" id="2.4.1.17" evidence="3"/>
<dbReference type="Gene3D" id="3.40.50.2000">
    <property type="entry name" value="Glycogen Phosphorylase B"/>
    <property type="match status" value="1"/>
</dbReference>
<dbReference type="AlphaFoldDB" id="A0A2A6C3B4"/>
<dbReference type="PANTHER" id="PTHR48043:SF23">
    <property type="entry name" value="UDP-GLUCURONOSYLTRANSFERASE"/>
    <property type="match status" value="1"/>
</dbReference>
<evidence type="ECO:0000313" key="12">
    <source>
        <dbReference type="Proteomes" id="UP000005239"/>
    </source>
</evidence>
<keyword evidence="6" id="KW-0808">Transferase</keyword>
<dbReference type="SUPFAM" id="SSF53756">
    <property type="entry name" value="UDP-Glycosyltransferase/glycogen phosphorylase"/>
    <property type="match status" value="1"/>
</dbReference>
<evidence type="ECO:0000256" key="9">
    <source>
        <dbReference type="ARBA" id="ARBA00047475"/>
    </source>
</evidence>
<dbReference type="InterPro" id="IPR029058">
    <property type="entry name" value="AB_hydrolase_fold"/>
</dbReference>
<dbReference type="FunFam" id="3.40.50.2000:FF:000418">
    <property type="entry name" value="Glucuronosyltransferase"/>
    <property type="match status" value="1"/>
</dbReference>
<comment type="similarity">
    <text evidence="2">Belongs to the UDP-glycosyltransferase family.</text>
</comment>
<evidence type="ECO:0000256" key="3">
    <source>
        <dbReference type="ARBA" id="ARBA00012544"/>
    </source>
</evidence>
<keyword evidence="5" id="KW-0328">Glycosyltransferase</keyword>
<proteinExistence type="inferred from homology"/>
<keyword evidence="4" id="KW-0719">Serine esterase</keyword>
<dbReference type="CDD" id="cd03784">
    <property type="entry name" value="GT1_Gtf-like"/>
    <property type="match status" value="1"/>
</dbReference>